<keyword evidence="2" id="KW-0255">Endonuclease</keyword>
<evidence type="ECO:0000313" key="2">
    <source>
        <dbReference type="EMBL" id="MFC5583235.1"/>
    </source>
</evidence>
<keyword evidence="2" id="KW-0378">Hydrolase</keyword>
<dbReference type="Gene3D" id="1.10.30.50">
    <property type="match status" value="1"/>
</dbReference>
<dbReference type="GO" id="GO:0004519">
    <property type="term" value="F:endonuclease activity"/>
    <property type="evidence" value="ECO:0007669"/>
    <property type="project" value="UniProtKB-KW"/>
</dbReference>
<gene>
    <name evidence="2" type="ORF">ACFPPB_19155</name>
</gene>
<reference evidence="3" key="1">
    <citation type="journal article" date="2019" name="Int. J. Syst. Evol. Microbiol.">
        <title>The Global Catalogue of Microorganisms (GCM) 10K type strain sequencing project: providing services to taxonomists for standard genome sequencing and annotation.</title>
        <authorList>
            <consortium name="The Broad Institute Genomics Platform"/>
            <consortium name="The Broad Institute Genome Sequencing Center for Infectious Disease"/>
            <person name="Wu L."/>
            <person name="Ma J."/>
        </authorList>
    </citation>
    <scope>NUCLEOTIDE SEQUENCE [LARGE SCALE GENOMIC DNA]</scope>
    <source>
        <strain evidence="3">CGMCC 1.13587</strain>
    </source>
</reference>
<name>A0ABW0T484_9GAMM</name>
<keyword evidence="3" id="KW-1185">Reference proteome</keyword>
<dbReference type="InterPro" id="IPR003615">
    <property type="entry name" value="HNH_nuc"/>
</dbReference>
<proteinExistence type="predicted"/>
<dbReference type="InterPro" id="IPR002711">
    <property type="entry name" value="HNH"/>
</dbReference>
<dbReference type="Pfam" id="PF01844">
    <property type="entry name" value="HNH"/>
    <property type="match status" value="1"/>
</dbReference>
<dbReference type="EMBL" id="JBHSNG010000038">
    <property type="protein sequence ID" value="MFC5583235.1"/>
    <property type="molecule type" value="Genomic_DNA"/>
</dbReference>
<evidence type="ECO:0000313" key="3">
    <source>
        <dbReference type="Proteomes" id="UP001596111"/>
    </source>
</evidence>
<dbReference type="CDD" id="cd00085">
    <property type="entry name" value="HNHc"/>
    <property type="match status" value="1"/>
</dbReference>
<dbReference type="Proteomes" id="UP001596111">
    <property type="component" value="Unassembled WGS sequence"/>
</dbReference>
<comment type="caution">
    <text evidence="2">The sequence shown here is derived from an EMBL/GenBank/DDBJ whole genome shotgun (WGS) entry which is preliminary data.</text>
</comment>
<protein>
    <submittedName>
        <fullName evidence="2">HNH endonuclease</fullName>
    </submittedName>
</protein>
<organism evidence="2 3">
    <name type="scientific">Rhodanobacter terrae</name>
    <dbReference type="NCBI Taxonomy" id="418647"/>
    <lineage>
        <taxon>Bacteria</taxon>
        <taxon>Pseudomonadati</taxon>
        <taxon>Pseudomonadota</taxon>
        <taxon>Gammaproteobacteria</taxon>
        <taxon>Lysobacterales</taxon>
        <taxon>Rhodanobacteraceae</taxon>
        <taxon>Rhodanobacter</taxon>
    </lineage>
</organism>
<sequence>MSEGQVTTLRIDASARVAQHRSILASTVSSKYRRELQPAIKDTQGFDRALFAYLDSGDTALRSALEQKAAASDLAQIRDVFGASFVDLESLDKQVADDLESFKEEEGVLEGGRKERLLSYFERDPKLRADAIKIHGTSCIACGFNFEAAYGVRGKNYIEVHHIVPISTLPEPSTIDPRNDLTVLCSNCHRMVHRKRDGPLSIDELVKVIAENRDRASGMCPTRE</sequence>
<dbReference type="RefSeq" id="WP_377330071.1">
    <property type="nucleotide sequence ID" value="NZ_JBHSNG010000038.1"/>
</dbReference>
<feature type="domain" description="HNH" evidence="1">
    <location>
        <begin position="139"/>
        <end position="194"/>
    </location>
</feature>
<keyword evidence="2" id="KW-0540">Nuclease</keyword>
<accession>A0ABW0T484</accession>
<evidence type="ECO:0000259" key="1">
    <source>
        <dbReference type="Pfam" id="PF01844"/>
    </source>
</evidence>